<accession>A0A7J0DSM2</accession>
<dbReference type="Pfam" id="PF13456">
    <property type="entry name" value="RVT_3"/>
    <property type="match status" value="1"/>
</dbReference>
<dbReference type="Proteomes" id="UP000585474">
    <property type="component" value="Unassembled WGS sequence"/>
</dbReference>
<reference evidence="4" key="1">
    <citation type="submission" date="2019-07" db="EMBL/GenBank/DDBJ databases">
        <title>De Novo Assembly of kiwifruit Actinidia rufa.</title>
        <authorList>
            <person name="Sugita-Konishi S."/>
            <person name="Sato K."/>
            <person name="Mori E."/>
            <person name="Abe Y."/>
            <person name="Kisaki G."/>
            <person name="Hamano K."/>
            <person name="Suezawa K."/>
            <person name="Otani M."/>
            <person name="Fukuda T."/>
            <person name="Manabe T."/>
            <person name="Gomi K."/>
            <person name="Tabuchi M."/>
            <person name="Akimitsu K."/>
            <person name="Kataoka I."/>
        </authorList>
    </citation>
    <scope>NUCLEOTIDE SEQUENCE [LARGE SCALE GENOMIC DNA]</scope>
    <source>
        <strain evidence="4">cv. Fuchu</strain>
    </source>
</reference>
<dbReference type="GO" id="GO:0003676">
    <property type="term" value="F:nucleic acid binding"/>
    <property type="evidence" value="ECO:0007669"/>
    <property type="project" value="InterPro"/>
</dbReference>
<dbReference type="InterPro" id="IPR043128">
    <property type="entry name" value="Rev_trsase/Diguanyl_cyclase"/>
</dbReference>
<dbReference type="AlphaFoldDB" id="A0A7J0DSM2"/>
<comment type="caution">
    <text evidence="3">The sequence shown here is derived from an EMBL/GenBank/DDBJ whole genome shotgun (WGS) entry which is preliminary data.</text>
</comment>
<proteinExistence type="predicted"/>
<keyword evidence="4" id="KW-1185">Reference proteome</keyword>
<dbReference type="Gene3D" id="3.30.70.270">
    <property type="match status" value="2"/>
</dbReference>
<dbReference type="Gene3D" id="3.30.420.10">
    <property type="entry name" value="Ribonuclease H-like superfamily/Ribonuclease H"/>
    <property type="match status" value="1"/>
</dbReference>
<organism evidence="3 4">
    <name type="scientific">Actinidia rufa</name>
    <dbReference type="NCBI Taxonomy" id="165716"/>
    <lineage>
        <taxon>Eukaryota</taxon>
        <taxon>Viridiplantae</taxon>
        <taxon>Streptophyta</taxon>
        <taxon>Embryophyta</taxon>
        <taxon>Tracheophyta</taxon>
        <taxon>Spermatophyta</taxon>
        <taxon>Magnoliopsida</taxon>
        <taxon>eudicotyledons</taxon>
        <taxon>Gunneridae</taxon>
        <taxon>Pentapetalae</taxon>
        <taxon>asterids</taxon>
        <taxon>Ericales</taxon>
        <taxon>Actinidiaceae</taxon>
        <taxon>Actinidia</taxon>
    </lineage>
</organism>
<dbReference type="PANTHER" id="PTHR48475:SF2">
    <property type="entry name" value="RIBONUCLEASE H"/>
    <property type="match status" value="1"/>
</dbReference>
<feature type="region of interest" description="Disordered" evidence="1">
    <location>
        <begin position="35"/>
        <end position="54"/>
    </location>
</feature>
<gene>
    <name evidence="3" type="ORF">Acr_00g0073960</name>
</gene>
<evidence type="ECO:0000313" key="3">
    <source>
        <dbReference type="EMBL" id="GFS41376.1"/>
    </source>
</evidence>
<dbReference type="OrthoDB" id="1928766at2759"/>
<feature type="domain" description="RNase H type-1" evidence="2">
    <location>
        <begin position="651"/>
        <end position="718"/>
    </location>
</feature>
<dbReference type="PANTHER" id="PTHR48475">
    <property type="entry name" value="RIBONUCLEASE H"/>
    <property type="match status" value="1"/>
</dbReference>
<name>A0A7J0DSM2_9ERIC</name>
<dbReference type="InterPro" id="IPR036397">
    <property type="entry name" value="RNaseH_sf"/>
</dbReference>
<sequence length="871" mass="98274">MAQILVDNRFMKPPQIDDGEPSRVRFEGAGEPLVGARKEKRGHRINGSSNCINAEKNDPKIPDPLLLGDIKGIDPLEKFVPPKFTLYDGKSDPQSHVSHVRQMMALWNHMDALMCQVFPSILGDLRLKWFYKLPARLIENFYQLTEAFVARALKAFLEQQVQDKHLKEFVDEEKTRAEITEARPNSRFDRGGGDVEKAIDVGDKDLPLGTIHMIKGPNDLSLENRVWSEIRMIRQMHEPNWPLGTLTLKIRARSQELMIEYVVVNIPSPYNAIVGRDWLHGMKGVASTLYQVIKFATLRGEETLYRDQVIAKQCYLATISTKAAMREVQLVEKEMEVLKDMGRDPEAKVIKDLNRAHSTPETKHESLCLDALPGIDPTFIKHKLNVQPNDRPVKQRGRRSALEHVDVVIEEVEKLKEADAIVEVIYPSWLSNTIVVKKKTSKWRVCIDFISLNRACPKECFPLPKIDQLTEKKPHSYPPGACLDKTMDAYIDDMVVKSREEFDQLKDLTEIFAILQQHKLSLNVAKCAFGVSSGKFLVYLVMRRGIEANPELIAAINHLISPWNAIKGELLYVYLTVSKHVVSSVWLRELNGEQRPIYFASKTLMDCQMRDKSSKTAPSEFRSSIGDSEVIQGPPQVGKMAVAGDVSGDSEGERAGIVLKSPEGPIFEHCLRFNFLVTNNEAEYEAFIAGLQSASKLKVPELHVFSDLAIKIEQVGRELNAHANALASPASVFEGEIGRTIGVDLISLPDDKREAHKLRIKAARFWISPSGDLCKRSYQGPYLLCVHPSFIKDVLFEIHEGICRLHSGGRSLVHRALTQGYWWPYMQKDAKVDPTDGKLGPNWEGPYKILKLAGRGSYDLEDGKGKEVLRP</sequence>
<protein>
    <recommendedName>
        <fullName evidence="2">RNase H type-1 domain-containing protein</fullName>
    </recommendedName>
</protein>
<dbReference type="EMBL" id="BJWL01000374">
    <property type="protein sequence ID" value="GFS41376.1"/>
    <property type="molecule type" value="Genomic_DNA"/>
</dbReference>
<dbReference type="InterPro" id="IPR043502">
    <property type="entry name" value="DNA/RNA_pol_sf"/>
</dbReference>
<dbReference type="CDD" id="cd01647">
    <property type="entry name" value="RT_LTR"/>
    <property type="match status" value="1"/>
</dbReference>
<dbReference type="Gene3D" id="1.10.340.70">
    <property type="match status" value="1"/>
</dbReference>
<dbReference type="GO" id="GO:0004523">
    <property type="term" value="F:RNA-DNA hybrid ribonuclease activity"/>
    <property type="evidence" value="ECO:0007669"/>
    <property type="project" value="InterPro"/>
</dbReference>
<evidence type="ECO:0000313" key="4">
    <source>
        <dbReference type="Proteomes" id="UP000585474"/>
    </source>
</evidence>
<dbReference type="SUPFAM" id="SSF56672">
    <property type="entry name" value="DNA/RNA polymerases"/>
    <property type="match status" value="1"/>
</dbReference>
<evidence type="ECO:0000256" key="1">
    <source>
        <dbReference type="SAM" id="MobiDB-lite"/>
    </source>
</evidence>
<dbReference type="InterPro" id="IPR002156">
    <property type="entry name" value="RNaseH_domain"/>
</dbReference>
<evidence type="ECO:0000259" key="2">
    <source>
        <dbReference type="Pfam" id="PF13456"/>
    </source>
</evidence>
<dbReference type="Gene3D" id="3.10.10.10">
    <property type="entry name" value="HIV Type 1 Reverse Transcriptase, subunit A, domain 1"/>
    <property type="match status" value="1"/>
</dbReference>